<sequence>MKAVLIVCIVLMCASTLRTHEVEGSYGSRRSRSEILQDVLSRCSPLNIPIEDDQPVKVSFEYSLQKIFRADVENDEVDIGLWTTLVWKDRCLNWFNEFTSFKELTVPIAEIWTPDIFIFDSVGAPEIFSDKLARVSQDGTVTYVPQLKVRLSCPLADLKLETGVTCSLKSGSWTHSTQELTLEVNAKVDLGDYASDTRFQLLNATQQVNRKQYPCCPETYEDATLSFTFRKP</sequence>
<dbReference type="Gene3D" id="2.70.170.10">
    <property type="entry name" value="Neurotransmitter-gated ion-channel ligand-binding domain"/>
    <property type="match status" value="1"/>
</dbReference>
<evidence type="ECO:0000313" key="3">
    <source>
        <dbReference type="EnsemblMetazoa" id="BGLB025228-PB"/>
    </source>
</evidence>
<proteinExistence type="predicted"/>
<evidence type="ECO:0000313" key="4">
    <source>
        <dbReference type="Proteomes" id="UP000076420"/>
    </source>
</evidence>
<protein>
    <recommendedName>
        <fullName evidence="2">Neurotransmitter-gated ion-channel ligand-binding domain-containing protein</fullName>
    </recommendedName>
</protein>
<evidence type="ECO:0000259" key="2">
    <source>
        <dbReference type="Pfam" id="PF02931"/>
    </source>
</evidence>
<evidence type="ECO:0000256" key="1">
    <source>
        <dbReference type="SAM" id="SignalP"/>
    </source>
</evidence>
<feature type="domain" description="Neurotransmitter-gated ion-channel ligand-binding" evidence="2">
    <location>
        <begin position="33"/>
        <end position="230"/>
    </location>
</feature>
<dbReference type="InterPro" id="IPR006201">
    <property type="entry name" value="Neur_channel"/>
</dbReference>
<dbReference type="AlphaFoldDB" id="A0A2C9KZ52"/>
<keyword evidence="1" id="KW-0732">Signal</keyword>
<dbReference type="STRING" id="6526.A0A2C9KZ52"/>
<dbReference type="PANTHER" id="PTHR18945">
    <property type="entry name" value="NEUROTRANSMITTER GATED ION CHANNEL"/>
    <property type="match status" value="1"/>
</dbReference>
<dbReference type="GO" id="GO:0005230">
    <property type="term" value="F:extracellular ligand-gated monoatomic ion channel activity"/>
    <property type="evidence" value="ECO:0007669"/>
    <property type="project" value="InterPro"/>
</dbReference>
<dbReference type="RefSeq" id="XP_013067426.2">
    <property type="nucleotide sequence ID" value="XM_013211972.2"/>
</dbReference>
<dbReference type="VEuPathDB" id="VectorBase:BGLAX_027786"/>
<accession>A0A2C9KZ52</accession>
<dbReference type="OrthoDB" id="410315at2759"/>
<reference evidence="3" key="1">
    <citation type="submission" date="2020-05" db="UniProtKB">
        <authorList>
            <consortium name="EnsemblMetazoa"/>
        </authorList>
    </citation>
    <scope>IDENTIFICATION</scope>
    <source>
        <strain evidence="3">BB02</strain>
    </source>
</reference>
<dbReference type="InterPro" id="IPR036734">
    <property type="entry name" value="Neur_chan_lig-bd_sf"/>
</dbReference>
<feature type="chain" id="PRO_5013130049" description="Neurotransmitter-gated ion-channel ligand-binding domain-containing protein" evidence="1">
    <location>
        <begin position="20"/>
        <end position="232"/>
    </location>
</feature>
<gene>
    <name evidence="3" type="primary">106055631</name>
</gene>
<dbReference type="InterPro" id="IPR006202">
    <property type="entry name" value="Neur_chan_lig-bd"/>
</dbReference>
<dbReference type="EnsemblMetazoa" id="BGLB025228-RB">
    <property type="protein sequence ID" value="BGLB025228-PB"/>
    <property type="gene ID" value="BGLB025228"/>
</dbReference>
<dbReference type="SUPFAM" id="SSF63712">
    <property type="entry name" value="Nicotinic receptor ligand binding domain-like"/>
    <property type="match status" value="1"/>
</dbReference>
<name>A0A2C9KZ52_BIOGL</name>
<dbReference type="GO" id="GO:0016020">
    <property type="term" value="C:membrane"/>
    <property type="evidence" value="ECO:0007669"/>
    <property type="project" value="InterPro"/>
</dbReference>
<dbReference type="VEuPathDB" id="VectorBase:BGLB025228"/>
<dbReference type="CDD" id="cd18995">
    <property type="entry name" value="LGIC_AChBP"/>
    <property type="match status" value="1"/>
</dbReference>
<feature type="signal peptide" evidence="1">
    <location>
        <begin position="1"/>
        <end position="19"/>
    </location>
</feature>
<dbReference type="GO" id="GO:0004888">
    <property type="term" value="F:transmembrane signaling receptor activity"/>
    <property type="evidence" value="ECO:0007669"/>
    <property type="project" value="InterPro"/>
</dbReference>
<dbReference type="KEGG" id="bgt:106055631"/>
<dbReference type="Pfam" id="PF02931">
    <property type="entry name" value="Neur_chan_LBD"/>
    <property type="match status" value="1"/>
</dbReference>
<dbReference type="Proteomes" id="UP000076420">
    <property type="component" value="Unassembled WGS sequence"/>
</dbReference>
<organism evidence="3 4">
    <name type="scientific">Biomphalaria glabrata</name>
    <name type="common">Bloodfluke planorb</name>
    <name type="synonym">Freshwater snail</name>
    <dbReference type="NCBI Taxonomy" id="6526"/>
    <lineage>
        <taxon>Eukaryota</taxon>
        <taxon>Metazoa</taxon>
        <taxon>Spiralia</taxon>
        <taxon>Lophotrochozoa</taxon>
        <taxon>Mollusca</taxon>
        <taxon>Gastropoda</taxon>
        <taxon>Heterobranchia</taxon>
        <taxon>Euthyneura</taxon>
        <taxon>Panpulmonata</taxon>
        <taxon>Hygrophila</taxon>
        <taxon>Lymnaeoidea</taxon>
        <taxon>Planorbidae</taxon>
        <taxon>Biomphalaria</taxon>
    </lineage>
</organism>